<dbReference type="InterPro" id="IPR001650">
    <property type="entry name" value="Helicase_C-like"/>
</dbReference>
<feature type="region of interest" description="Disordered" evidence="6">
    <location>
        <begin position="730"/>
        <end position="781"/>
    </location>
</feature>
<dbReference type="SUPFAM" id="SSF52540">
    <property type="entry name" value="P-loop containing nucleoside triphosphate hydrolases"/>
    <property type="match status" value="1"/>
</dbReference>
<comment type="caution">
    <text evidence="9">The sequence shown here is derived from an EMBL/GenBank/DDBJ whole genome shotgun (WGS) entry which is preliminary data.</text>
</comment>
<keyword evidence="3" id="KW-0067">ATP-binding</keyword>
<evidence type="ECO:0000256" key="1">
    <source>
        <dbReference type="ARBA" id="ARBA00005446"/>
    </source>
</evidence>
<evidence type="ECO:0000256" key="4">
    <source>
        <dbReference type="ARBA" id="ARBA00034617"/>
    </source>
</evidence>
<evidence type="ECO:0000256" key="5">
    <source>
        <dbReference type="ARBA" id="ARBA00034808"/>
    </source>
</evidence>
<evidence type="ECO:0000256" key="2">
    <source>
        <dbReference type="ARBA" id="ARBA00022741"/>
    </source>
</evidence>
<dbReference type="PROSITE" id="PS51192">
    <property type="entry name" value="HELICASE_ATP_BIND_1"/>
    <property type="match status" value="1"/>
</dbReference>
<dbReference type="SMART" id="SM00487">
    <property type="entry name" value="DEXDc"/>
    <property type="match status" value="1"/>
</dbReference>
<dbReference type="PANTHER" id="PTHR13710">
    <property type="entry name" value="DNA HELICASE RECQ FAMILY MEMBER"/>
    <property type="match status" value="1"/>
</dbReference>
<dbReference type="EMBL" id="LCWV01000053">
    <property type="protein sequence ID" value="PWI64592.1"/>
    <property type="molecule type" value="Genomic_DNA"/>
</dbReference>
<dbReference type="GO" id="GO:0003676">
    <property type="term" value="F:nucleic acid binding"/>
    <property type="evidence" value="ECO:0007669"/>
    <property type="project" value="InterPro"/>
</dbReference>
<dbReference type="Pfam" id="PF00271">
    <property type="entry name" value="Helicase_C"/>
    <property type="match status" value="1"/>
</dbReference>
<sequence>MEPFVHLEEYPFVICKACRFACVANEVPSHLKEWHTSVTRKERRRIADEVGSIEGIIRDQAGLVPFALPPPTTDPIPFIAAPENDGLRCNEGLCQYVARTERGMRGHCRTKHGWTSTRKRGLDVDSRSAQAREAPWTTGVRCQRFFRSRIASGWFEVGRSSETVGASGMVEDMAERVMRLHQGQVERFETRTEDDVRVANDKTEPNEWLNRAGWAKHLNRLNPPRLRATALPVGGDELALHIMCESLDRVLWLAQAACTSNKVGTFALFEVARKHAQTKPRRPFDNRMEDDSWARYRDTWRRLLCILHRTQIGDPGDRPPYRMTRRQKDVYAAFALGATAKSEGANGAGFTNDRADELCLEMAISWLDHQMKQGEYDNCMLSGLAVMGMREDGGWVDAVDYTTHYSAVIKVARMLVVYHSYLQREGEVKRLMRTMDEYDAREEATSIFSIVRRNVQRFMTTIPDKRSALPTPMDWIYDVCAYGKIRYTTPAGGTVDWEGDRIKYRRISFTMDQLFTMLHALVDEARRLLAELTAVEEEGMDGLPPIEWSRLEDDHSEDRVGYSFLHDARNTWLSKGTNWVLQRMLESKTRRRAWLTDTTADGDDNPYKANAVRKYARTFEQLRERLWMLMHMVGGQPARSTETSGIRYVNTVHGGVRNVMAHNRMMCFVTSYHKNFRAKGDAKVTHRYLPREIGELLVWYLWLALPFWQQVQGIVKQADNRSPFLWSDEVVSRTEKEGETERREREKMEREEPEPPRTEPEEEQANREANPEDDVPDTPGFMDWIKERKWTSDRARRIIQRHSERLMATRLTISAWRHMAIGISNRFLNEAFQEDGFGDEDVDGVADNPADLQAGHGTHAAGMIYARELQQSGSGTAVQREQFRKVSRQWHRFLAFGADDTVGAGRGGAIVGKRQRDPFQAAREEARYRRFAQLHQVDIRGKLRMMMGDSTEFRGQQEQVIRAIIRGESPILQIAGTGGGKSLSFMLPAYCSPDGTTIVIVPLTTLRQDLHGRCEKDKIDSYMWKSGESHPVATTVFVTPESAMTKEFGDFVNRLQCRQVLDRVVVDECHVLLDATPKFRPKYMELGRRISEWGVQMMFLTATLPPADEAGFCRIAGLSASSLRMFRSRTTRRNIAYRVRTIRAAPDKQEEDEEAEVCEIVQQWLARQESGRVIVYCGSIPRVERLAEALGCKRYHAKMDTAAGKAVRFKEWVQDGPLVIATNALGLGVDVSDVRLVVHAGMPKKLRDYVQETGRAGRDGGRSEAVVVCREARQAYAGSDMGKKRKGKQDKAEEEWRWEEGVEQFVEGKWCRRQVLDRIMDGWLERTECEMDEEVCDVCTRRYRAAAMAEELMIKREEEEDGRAAVPMHEIATNYEKQRRDADFEQRKRTRETMKAASEAEEFREQLERWAGRCVVCYLEGRREEHHEMEACPWKGHETWDAVDQCMAQTEDGLFTKQRFADFSACFPSGLPQAVCNRWVAADDNGGTFRPVEGGECQYKGMMVKIYGGALACSLPGTTGLTDEMCRESGLSMDDDDEWFTWLGQKVTWGGMETNRACQWLHRWCRLLEEFAADG</sequence>
<keyword evidence="2" id="KW-0547">Nucleotide-binding</keyword>
<dbReference type="Pfam" id="PF12013">
    <property type="entry name" value="OrsD"/>
    <property type="match status" value="1"/>
</dbReference>
<dbReference type="GO" id="GO:0000724">
    <property type="term" value="P:double-strand break repair via homologous recombination"/>
    <property type="evidence" value="ECO:0007669"/>
    <property type="project" value="TreeGrafter"/>
</dbReference>
<feature type="domain" description="Helicase C-terminal" evidence="8">
    <location>
        <begin position="1160"/>
        <end position="1309"/>
    </location>
</feature>
<evidence type="ECO:0000313" key="9">
    <source>
        <dbReference type="EMBL" id="PWI64592.1"/>
    </source>
</evidence>
<dbReference type="SMART" id="SM00490">
    <property type="entry name" value="HELICc"/>
    <property type="match status" value="1"/>
</dbReference>
<organism evidence="9 10">
    <name type="scientific">Purpureocillium lilacinum</name>
    <name type="common">Paecilomyces lilacinus</name>
    <dbReference type="NCBI Taxonomy" id="33203"/>
    <lineage>
        <taxon>Eukaryota</taxon>
        <taxon>Fungi</taxon>
        <taxon>Dikarya</taxon>
        <taxon>Ascomycota</taxon>
        <taxon>Pezizomycotina</taxon>
        <taxon>Sordariomycetes</taxon>
        <taxon>Hypocreomycetidae</taxon>
        <taxon>Hypocreales</taxon>
        <taxon>Ophiocordycipitaceae</taxon>
        <taxon>Purpureocillium</taxon>
    </lineage>
</organism>
<gene>
    <name evidence="9" type="ORF">PCL_09522</name>
</gene>
<reference evidence="9 10" key="1">
    <citation type="journal article" date="2016" name="Front. Microbiol.">
        <title>Genome and transcriptome sequences reveal the specific parasitism of the nematophagous Purpureocillium lilacinum 36-1.</title>
        <authorList>
            <person name="Xie J."/>
            <person name="Li S."/>
            <person name="Mo C."/>
            <person name="Xiao X."/>
            <person name="Peng D."/>
            <person name="Wang G."/>
            <person name="Xiao Y."/>
        </authorList>
    </citation>
    <scope>NUCLEOTIDE SEQUENCE [LARGE SCALE GENOMIC DNA]</scope>
    <source>
        <strain evidence="9 10">36-1</strain>
    </source>
</reference>
<accession>A0A2U3DQR8</accession>
<dbReference type="Pfam" id="PF00270">
    <property type="entry name" value="DEAD"/>
    <property type="match status" value="1"/>
</dbReference>
<name>A0A2U3DQR8_PURLI</name>
<dbReference type="PANTHER" id="PTHR13710:SF154">
    <property type="entry name" value="RECQ HELICASE, PUTATIVE (AFU_ORTHOLOGUE AFUA_6G14720)-RELATED"/>
    <property type="match status" value="1"/>
</dbReference>
<comment type="similarity">
    <text evidence="1">Belongs to the helicase family. RecQ subfamily.</text>
</comment>
<proteinExistence type="inferred from homology"/>
<dbReference type="InterPro" id="IPR022698">
    <property type="entry name" value="OrsD"/>
</dbReference>
<dbReference type="GO" id="GO:0043138">
    <property type="term" value="F:3'-5' DNA helicase activity"/>
    <property type="evidence" value="ECO:0007669"/>
    <property type="project" value="UniProtKB-EC"/>
</dbReference>
<dbReference type="GO" id="GO:0005524">
    <property type="term" value="F:ATP binding"/>
    <property type="evidence" value="ECO:0007669"/>
    <property type="project" value="UniProtKB-KW"/>
</dbReference>
<evidence type="ECO:0000313" key="10">
    <source>
        <dbReference type="Proteomes" id="UP000245956"/>
    </source>
</evidence>
<protein>
    <recommendedName>
        <fullName evidence="5">DNA 3'-5' helicase</fullName>
        <ecNumber evidence="5">5.6.2.4</ecNumber>
    </recommendedName>
</protein>
<feature type="compositionally biased region" description="Basic and acidic residues" evidence="6">
    <location>
        <begin position="730"/>
        <end position="770"/>
    </location>
</feature>
<dbReference type="InterPro" id="IPR027417">
    <property type="entry name" value="P-loop_NTPase"/>
</dbReference>
<evidence type="ECO:0000259" key="8">
    <source>
        <dbReference type="PROSITE" id="PS51194"/>
    </source>
</evidence>
<dbReference type="InterPro" id="IPR014001">
    <property type="entry name" value="Helicase_ATP-bd"/>
</dbReference>
<evidence type="ECO:0000259" key="7">
    <source>
        <dbReference type="PROSITE" id="PS51192"/>
    </source>
</evidence>
<dbReference type="GO" id="GO:0005694">
    <property type="term" value="C:chromosome"/>
    <property type="evidence" value="ECO:0007669"/>
    <property type="project" value="TreeGrafter"/>
</dbReference>
<dbReference type="PROSITE" id="PS51194">
    <property type="entry name" value="HELICASE_CTER"/>
    <property type="match status" value="1"/>
</dbReference>
<dbReference type="InterPro" id="IPR011545">
    <property type="entry name" value="DEAD/DEAH_box_helicase_dom"/>
</dbReference>
<dbReference type="Gene3D" id="3.40.50.300">
    <property type="entry name" value="P-loop containing nucleotide triphosphate hydrolases"/>
    <property type="match status" value="2"/>
</dbReference>
<dbReference type="GO" id="GO:0009378">
    <property type="term" value="F:four-way junction helicase activity"/>
    <property type="evidence" value="ECO:0007669"/>
    <property type="project" value="TreeGrafter"/>
</dbReference>
<feature type="domain" description="Helicase ATP-binding" evidence="7">
    <location>
        <begin position="962"/>
        <end position="1122"/>
    </location>
</feature>
<dbReference type="GO" id="GO:0005737">
    <property type="term" value="C:cytoplasm"/>
    <property type="evidence" value="ECO:0007669"/>
    <property type="project" value="TreeGrafter"/>
</dbReference>
<evidence type="ECO:0000256" key="6">
    <source>
        <dbReference type="SAM" id="MobiDB-lite"/>
    </source>
</evidence>
<evidence type="ECO:0000256" key="3">
    <source>
        <dbReference type="ARBA" id="ARBA00022840"/>
    </source>
</evidence>
<dbReference type="Proteomes" id="UP000245956">
    <property type="component" value="Unassembled WGS sequence"/>
</dbReference>
<dbReference type="EC" id="5.6.2.4" evidence="5"/>
<comment type="catalytic activity">
    <reaction evidence="4">
        <text>Couples ATP hydrolysis with the unwinding of duplex DNA by translocating in the 3'-5' direction.</text>
        <dbReference type="EC" id="5.6.2.4"/>
    </reaction>
</comment>